<feature type="region of interest" description="Disordered" evidence="1">
    <location>
        <begin position="1"/>
        <end position="32"/>
    </location>
</feature>
<dbReference type="Proteomes" id="UP000660554">
    <property type="component" value="Unassembled WGS sequence"/>
</dbReference>
<protein>
    <recommendedName>
        <fullName evidence="4">CRISPR-associated protein</fullName>
    </recommendedName>
</protein>
<dbReference type="InterPro" id="IPR038287">
    <property type="entry name" value="Cse2_sf"/>
</dbReference>
<evidence type="ECO:0000256" key="1">
    <source>
        <dbReference type="SAM" id="MobiDB-lite"/>
    </source>
</evidence>
<gene>
    <name evidence="2" type="ORF">Scinn_39370</name>
</gene>
<proteinExistence type="predicted"/>
<dbReference type="NCBIfam" id="TIGR02548">
    <property type="entry name" value="casB_cse2"/>
    <property type="match status" value="1"/>
</dbReference>
<sequence length="248" mass="27279">MRQPAPQIPAPPPPPDPHRSPIPANTAGREPGPLRKAVAQHIRTLQDAYHRDSPQAVQALARLRRGIGRQAGETPDLWGLVGIEAFYTGQPEGRRPSEAEALRAERAAHVAVTLWALHQQSNRARRMHVADGISLGTAVRRLMSGTERDEPIQKRLVRAGTATSFDVLGHRLRELVVLLRKAEIPLDYGLLAEQLDQWQKPGGPRLVRQAWGRGFHAYQPPTAPGQPTNDAPEAPQYGAPDSETKDET</sequence>
<evidence type="ECO:0000313" key="3">
    <source>
        <dbReference type="Proteomes" id="UP000660554"/>
    </source>
</evidence>
<name>A0ABQ3NNY0_STRVG</name>
<dbReference type="RefSeq" id="WP_078941532.1">
    <property type="nucleotide sequence ID" value="NZ_BMRU01000090.1"/>
</dbReference>
<dbReference type="InterPro" id="IPR013382">
    <property type="entry name" value="CRISPR-assoc_prot_Cse2"/>
</dbReference>
<evidence type="ECO:0008006" key="4">
    <source>
        <dbReference type="Google" id="ProtNLM"/>
    </source>
</evidence>
<keyword evidence="3" id="KW-1185">Reference proteome</keyword>
<reference evidence="3" key="1">
    <citation type="submission" date="2020-09" db="EMBL/GenBank/DDBJ databases">
        <title>Whole genome shotgun sequence of Streptomyces cinnamonensis NBRC 15873.</title>
        <authorList>
            <person name="Komaki H."/>
            <person name="Tamura T."/>
        </authorList>
    </citation>
    <scope>NUCLEOTIDE SEQUENCE [LARGE SCALE GENOMIC DNA]</scope>
    <source>
        <strain evidence="3">NBRC 15873</strain>
    </source>
</reference>
<evidence type="ECO:0000313" key="2">
    <source>
        <dbReference type="EMBL" id="GHI14474.1"/>
    </source>
</evidence>
<dbReference type="Pfam" id="PF09485">
    <property type="entry name" value="CRISPR_Cse2"/>
    <property type="match status" value="1"/>
</dbReference>
<organism evidence="2 3">
    <name type="scientific">Streptomyces virginiae</name>
    <name type="common">Streptomyces cinnamonensis</name>
    <dbReference type="NCBI Taxonomy" id="1961"/>
    <lineage>
        <taxon>Bacteria</taxon>
        <taxon>Bacillati</taxon>
        <taxon>Actinomycetota</taxon>
        <taxon>Actinomycetes</taxon>
        <taxon>Kitasatosporales</taxon>
        <taxon>Streptomycetaceae</taxon>
        <taxon>Streptomyces</taxon>
    </lineage>
</organism>
<dbReference type="Gene3D" id="1.10.520.40">
    <property type="entry name" value="CRISPR-associated protein Cse2"/>
    <property type="match status" value="1"/>
</dbReference>
<comment type="caution">
    <text evidence="2">The sequence shown here is derived from an EMBL/GenBank/DDBJ whole genome shotgun (WGS) entry which is preliminary data.</text>
</comment>
<feature type="region of interest" description="Disordered" evidence="1">
    <location>
        <begin position="215"/>
        <end position="248"/>
    </location>
</feature>
<dbReference type="EMBL" id="BNDV01000008">
    <property type="protein sequence ID" value="GHI14474.1"/>
    <property type="molecule type" value="Genomic_DNA"/>
</dbReference>
<dbReference type="GeneID" id="86952130"/>
<accession>A0ABQ3NNY0</accession>
<feature type="compositionally biased region" description="Pro residues" evidence="1">
    <location>
        <begin position="1"/>
        <end position="15"/>
    </location>
</feature>
<dbReference type="CDD" id="cd09731">
    <property type="entry name" value="Cse2_I-E"/>
    <property type="match status" value="1"/>
</dbReference>